<name>A0A9J5VZG8_SOLCO</name>
<dbReference type="Proteomes" id="UP000824120">
    <property type="component" value="Unassembled WGS sequence"/>
</dbReference>
<evidence type="ECO:0000313" key="4">
    <source>
        <dbReference type="EMBL" id="KAG5568595.1"/>
    </source>
</evidence>
<dbReference type="Pfam" id="PF00297">
    <property type="entry name" value="Ribosomal_L3"/>
    <property type="match status" value="1"/>
</dbReference>
<comment type="caution">
    <text evidence="4">The sequence shown here is derived from an EMBL/GenBank/DDBJ whole genome shotgun (WGS) entry which is preliminary data.</text>
</comment>
<proteinExistence type="inferred from homology"/>
<reference evidence="4" key="1">
    <citation type="submission" date="2020-09" db="EMBL/GenBank/DDBJ databases">
        <title>De no assembly of potato wild relative species, Solanum commersonii.</title>
        <authorList>
            <person name="Cho K."/>
        </authorList>
    </citation>
    <scope>NUCLEOTIDE SEQUENCE</scope>
    <source>
        <strain evidence="4">LZ3.2</strain>
        <tissue evidence="4">Leaf</tissue>
    </source>
</reference>
<dbReference type="InterPro" id="IPR045077">
    <property type="entry name" value="L3_arc_euk"/>
</dbReference>
<dbReference type="InterPro" id="IPR009000">
    <property type="entry name" value="Transl_B-barrel_sf"/>
</dbReference>
<dbReference type="SUPFAM" id="SSF50447">
    <property type="entry name" value="Translation proteins"/>
    <property type="match status" value="1"/>
</dbReference>
<dbReference type="AlphaFoldDB" id="A0A9J5VZG8"/>
<protein>
    <submittedName>
        <fullName evidence="4">Uncharacterized protein</fullName>
    </submittedName>
</protein>
<dbReference type="OrthoDB" id="1611972at2759"/>
<dbReference type="Gene3D" id="4.10.960.10">
    <property type="entry name" value="Ribosomal protein L3, domain 3"/>
    <property type="match status" value="1"/>
</dbReference>
<accession>A0A9J5VZG8</accession>
<dbReference type="EMBL" id="JACXVP010000084">
    <property type="protein sequence ID" value="KAG5568595.1"/>
    <property type="molecule type" value="Genomic_DNA"/>
</dbReference>
<dbReference type="GO" id="GO:0006412">
    <property type="term" value="P:translation"/>
    <property type="evidence" value="ECO:0007669"/>
    <property type="project" value="InterPro"/>
</dbReference>
<keyword evidence="2" id="KW-0689">Ribosomal protein</keyword>
<sequence length="121" mass="13344">MGSLTQLANLVREFTALKHICDEEAKKELLELTQTLGKGYEGVVTRWAVTGLPRKTHRGLSKCTCINAWQPARVSFAVVCACQSGNILEMDFEPFTTITPPKSLSHSIGNGLEFLMKNVGY</sequence>
<dbReference type="InterPro" id="IPR044892">
    <property type="entry name" value="Ribosomal_L3_dom_3_arc_sf"/>
</dbReference>
<evidence type="ECO:0000256" key="1">
    <source>
        <dbReference type="ARBA" id="ARBA00006540"/>
    </source>
</evidence>
<dbReference type="GO" id="GO:0003735">
    <property type="term" value="F:structural constituent of ribosome"/>
    <property type="evidence" value="ECO:0007669"/>
    <property type="project" value="InterPro"/>
</dbReference>
<dbReference type="GO" id="GO:0022625">
    <property type="term" value="C:cytosolic large ribosomal subunit"/>
    <property type="evidence" value="ECO:0007669"/>
    <property type="project" value="TreeGrafter"/>
</dbReference>
<organism evidence="4 5">
    <name type="scientific">Solanum commersonii</name>
    <name type="common">Commerson's wild potato</name>
    <name type="synonym">Commerson's nightshade</name>
    <dbReference type="NCBI Taxonomy" id="4109"/>
    <lineage>
        <taxon>Eukaryota</taxon>
        <taxon>Viridiplantae</taxon>
        <taxon>Streptophyta</taxon>
        <taxon>Embryophyta</taxon>
        <taxon>Tracheophyta</taxon>
        <taxon>Spermatophyta</taxon>
        <taxon>Magnoliopsida</taxon>
        <taxon>eudicotyledons</taxon>
        <taxon>Gunneridae</taxon>
        <taxon>Pentapetalae</taxon>
        <taxon>asterids</taxon>
        <taxon>lamiids</taxon>
        <taxon>Solanales</taxon>
        <taxon>Solanaceae</taxon>
        <taxon>Solanoideae</taxon>
        <taxon>Solaneae</taxon>
        <taxon>Solanum</taxon>
    </lineage>
</organism>
<dbReference type="PANTHER" id="PTHR11363">
    <property type="entry name" value="60S RIBOSOMAL PROTEIN L3-RELATED"/>
    <property type="match status" value="1"/>
</dbReference>
<keyword evidence="3" id="KW-0687">Ribonucleoprotein</keyword>
<evidence type="ECO:0000313" key="5">
    <source>
        <dbReference type="Proteomes" id="UP000824120"/>
    </source>
</evidence>
<dbReference type="InterPro" id="IPR000597">
    <property type="entry name" value="Ribosomal_uL3"/>
</dbReference>
<dbReference type="PANTHER" id="PTHR11363:SF5">
    <property type="entry name" value="LARGE RIBOSOMAL SUBUNIT PROTEIN UL3"/>
    <property type="match status" value="1"/>
</dbReference>
<evidence type="ECO:0000256" key="3">
    <source>
        <dbReference type="ARBA" id="ARBA00023274"/>
    </source>
</evidence>
<comment type="similarity">
    <text evidence="1">Belongs to the universal ribosomal protein uL3 family.</text>
</comment>
<evidence type="ECO:0000256" key="2">
    <source>
        <dbReference type="ARBA" id="ARBA00022980"/>
    </source>
</evidence>
<gene>
    <name evidence="4" type="ORF">H5410_064392</name>
</gene>
<keyword evidence="5" id="KW-1185">Reference proteome</keyword>
<dbReference type="GO" id="GO:0003723">
    <property type="term" value="F:RNA binding"/>
    <property type="evidence" value="ECO:0007669"/>
    <property type="project" value="TreeGrafter"/>
</dbReference>